<feature type="compositionally biased region" description="Basic and acidic residues" evidence="1">
    <location>
        <begin position="727"/>
        <end position="737"/>
    </location>
</feature>
<dbReference type="PANTHER" id="PTHR46589:SF1">
    <property type="entry name" value="APOPTOTIC CHROMATIN CONDENSATION INDUCER IN THE NUCLEUS"/>
    <property type="match status" value="1"/>
</dbReference>
<dbReference type="EMBL" id="MG271984">
    <property type="protein sequence ID" value="AUG72327.1"/>
    <property type="molecule type" value="Genomic_DNA"/>
</dbReference>
<dbReference type="KEGG" id="vg:35414739"/>
<evidence type="ECO:0000313" key="4">
    <source>
        <dbReference type="Proteomes" id="UP000242696"/>
    </source>
</evidence>
<dbReference type="Proteomes" id="UP000242696">
    <property type="component" value="Segment"/>
</dbReference>
<dbReference type="RefSeq" id="YP_009447828.1">
    <property type="nucleotide sequence ID" value="NC_036579.1"/>
</dbReference>
<dbReference type="PANTHER" id="PTHR46589">
    <property type="entry name" value="APOPTOTIC CHROMATIN CONDENSATION INDUCER IN THE NUCLEUS"/>
    <property type="match status" value="1"/>
</dbReference>
<feature type="compositionally biased region" description="Basic and acidic residues" evidence="1">
    <location>
        <begin position="122"/>
        <end position="143"/>
    </location>
</feature>
<evidence type="ECO:0000256" key="1">
    <source>
        <dbReference type="SAM" id="MobiDB-lite"/>
    </source>
</evidence>
<proteinExistence type="predicted"/>
<feature type="region of interest" description="Disordered" evidence="1">
    <location>
        <begin position="95"/>
        <end position="194"/>
    </location>
</feature>
<name>A0A2H5AJE5_9VIRU</name>
<feature type="compositionally biased region" description="Basic and acidic residues" evidence="1">
    <location>
        <begin position="744"/>
        <end position="772"/>
    </location>
</feature>
<dbReference type="GO" id="GO:0008380">
    <property type="term" value="P:RNA splicing"/>
    <property type="evidence" value="ECO:0007669"/>
    <property type="project" value="TreeGrafter"/>
</dbReference>
<evidence type="ECO:0000313" key="2">
    <source>
        <dbReference type="EMBL" id="AUG72257.1"/>
    </source>
</evidence>
<dbReference type="EMBL" id="MG271984">
    <property type="protein sequence ID" value="AUG72257.1"/>
    <property type="molecule type" value="Genomic_DNA"/>
</dbReference>
<feature type="region of interest" description="Disordered" evidence="1">
    <location>
        <begin position="727"/>
        <end position="938"/>
    </location>
</feature>
<accession>A0A2H5AJE5</accession>
<protein>
    <submittedName>
        <fullName evidence="2">ORF1L</fullName>
    </submittedName>
    <submittedName>
        <fullName evidence="3">ORF1R</fullName>
    </submittedName>
</protein>
<feature type="compositionally biased region" description="Basic residues" evidence="1">
    <location>
        <begin position="110"/>
        <end position="119"/>
    </location>
</feature>
<feature type="compositionally biased region" description="Acidic residues" evidence="1">
    <location>
        <begin position="144"/>
        <end position="177"/>
    </location>
</feature>
<dbReference type="KEGG" id="vg:35414725"/>
<feature type="compositionally biased region" description="Low complexity" evidence="1">
    <location>
        <begin position="804"/>
        <end position="827"/>
    </location>
</feature>
<dbReference type="GO" id="GO:0061574">
    <property type="term" value="C:ASAP complex"/>
    <property type="evidence" value="ECO:0007669"/>
    <property type="project" value="TreeGrafter"/>
</dbReference>
<dbReference type="GeneID" id="35414739"/>
<keyword evidence="4" id="KW-1185">Reference proteome</keyword>
<dbReference type="GeneID" id="35414725"/>
<feature type="compositionally biased region" description="Basic and acidic residues" evidence="1">
    <location>
        <begin position="836"/>
        <end position="857"/>
    </location>
</feature>
<dbReference type="RefSeq" id="YP_009447905.1">
    <property type="nucleotide sequence ID" value="NC_036579.1"/>
</dbReference>
<dbReference type="OrthoDB" id="30180at10239"/>
<sequence length="938" mass="103387">MQHSLDELDMAITNIPQPTFGGGFAEFFGELSYDPNAPAFNAQEYQHQEVMEYQPTPIAQLQVQQNTFTAEAPAEVLTEAPAVADVAMVEAPVGAEAGAEEDQEAIERRERKRAQRRARAAAAREAKEEAERKAREEAEKAKEESEEEEDSEEESEEESDDEEAEEESGGEETEEETGASAEEGFEAEPQVPNAIPLCETVRGFSAEVRRKLPPGKEISSDFKKHARTLFGVVLPPLANIVEQKGAVDSGSSDGKTLVALIAGELGTMLGKVTGTGDPQLNRMAAQMLLLKTISKSAFPPLTKVGEGVFGALEHELGGTGRKIQVATHAPINKFLIIRESTPIPRLGWDKLAPVMKYYDPQHKVTSIVLLKGLKETGYQNVTKVIKGVKEVRRERIPIQAYMFRAFVTDRPRDAIIKVIDVVKALLSGIGVTFSYVLMSDSVELTHNDFLRSADGNMMFGEGKSAQRLSFRKPVNMVFQPYFRRWGLINTWIKNGGRIRLSKESTLKKKQEAEIVEREAQSGEIKSLASLMWLANRTWSSKNIIRVNGAPALTPTILHEIPDFVHKGDVTPIILLMAASLKLDIALIHTWLTPEKPRPTKPMEVAKLTMFQFLFLKLLLDSGLVPAGKTIGHVLATTNTWLRTELLFFTFYEKEFKCKPENLSGINNELPVLPILSWIGDIPQHAAPGIVGKVRAVFENHRVINKMQLHASLENVERTEKARAKVRQLYREEKEERSGASGGAKGEEKPKKAAPKKKVETPKTETPETETPKKAAPKRKAPTSDTPTTSTEVAPPPAKKRAPKTKVTPPAAPAKVTPPKVKPSTSQPTPTPKQAKKVVEPEMRKSGEPKKYKSKEFIETSDSEDEQPKKKTKAIEKSRKSSDKVCKSKPSLKTNDADSDDDEGVVTPAKPVKHHSSGKAFLGTGAGHLKKTGAILLPK</sequence>
<feature type="compositionally biased region" description="Polar residues" evidence="1">
    <location>
        <begin position="782"/>
        <end position="791"/>
    </location>
</feature>
<reference evidence="2" key="1">
    <citation type="journal article" date="2018" name="Arch. Virol.">
        <title>Complete genome sequence and analysis of ictalurid herpesvirus 2.</title>
        <authorList>
            <person name="Borzak R."/>
            <person name="Haluk T."/>
            <person name="Bartha D."/>
            <person name="Doszpoly A."/>
        </authorList>
    </citation>
    <scope>NUCLEOTIDE SEQUENCE</scope>
    <source>
        <strain evidence="2">760/94</strain>
    </source>
</reference>
<dbReference type="InterPro" id="IPR052793">
    <property type="entry name" value="EJC-associated_protein"/>
</dbReference>
<organism evidence="2">
    <name type="scientific">black bullhead herpesvirus</name>
    <dbReference type="NCBI Taxonomy" id="508441"/>
    <lineage>
        <taxon>Viruses</taxon>
        <taxon>Duplodnaviria</taxon>
        <taxon>Heunggongvirae</taxon>
        <taxon>Peploviricota</taxon>
        <taxon>Herviviricetes</taxon>
        <taxon>Herpesvirales</taxon>
        <taxon>Alloherpesviridae</taxon>
        <taxon>Ictavirus</taxon>
        <taxon>Ictavirus ictaluridallo2</taxon>
    </lineage>
</organism>
<evidence type="ECO:0000313" key="3">
    <source>
        <dbReference type="EMBL" id="AUG72327.1"/>
    </source>
</evidence>
<feature type="compositionally biased region" description="Basic and acidic residues" evidence="1">
    <location>
        <begin position="865"/>
        <end position="885"/>
    </location>
</feature>
<dbReference type="GO" id="GO:0003723">
    <property type="term" value="F:RNA binding"/>
    <property type="evidence" value="ECO:0007669"/>
    <property type="project" value="TreeGrafter"/>
</dbReference>